<keyword evidence="10" id="KW-1185">Reference proteome</keyword>
<comment type="similarity">
    <text evidence="7">Belongs to the glycosyltransferase 87 family.</text>
</comment>
<reference evidence="9 10" key="1">
    <citation type="journal article" date="2019" name="Int. J. Syst. Evol. Microbiol.">
        <title>The Global Catalogue of Microorganisms (GCM) 10K type strain sequencing project: providing services to taxonomists for standard genome sequencing and annotation.</title>
        <authorList>
            <consortium name="The Broad Institute Genomics Platform"/>
            <consortium name="The Broad Institute Genome Sequencing Center for Infectious Disease"/>
            <person name="Wu L."/>
            <person name="Ma J."/>
        </authorList>
    </citation>
    <scope>NUCLEOTIDE SEQUENCE [LARGE SCALE GENOMIC DNA]</scope>
    <source>
        <strain evidence="9 10">JCM 13008</strain>
    </source>
</reference>
<dbReference type="Proteomes" id="UP001501581">
    <property type="component" value="Unassembled WGS sequence"/>
</dbReference>
<comment type="subcellular location">
    <subcellularLocation>
        <location evidence="1">Cell membrane</location>
        <topology evidence="1">Multi-pass membrane protein</topology>
    </subcellularLocation>
</comment>
<feature type="transmembrane region" description="Helical" evidence="8">
    <location>
        <begin position="351"/>
        <end position="370"/>
    </location>
</feature>
<evidence type="ECO:0000256" key="8">
    <source>
        <dbReference type="SAM" id="Phobius"/>
    </source>
</evidence>
<keyword evidence="5 8" id="KW-1133">Transmembrane helix</keyword>
<dbReference type="InterPro" id="IPR016570">
    <property type="entry name" value="UCP010361"/>
</dbReference>
<dbReference type="EMBL" id="BAAALG010000005">
    <property type="protein sequence ID" value="GAA1098168.1"/>
    <property type="molecule type" value="Genomic_DNA"/>
</dbReference>
<keyword evidence="6 8" id="KW-0472">Membrane</keyword>
<dbReference type="Pfam" id="PF09594">
    <property type="entry name" value="GT87"/>
    <property type="match status" value="1"/>
</dbReference>
<dbReference type="RefSeq" id="WP_343992835.1">
    <property type="nucleotide sequence ID" value="NZ_BAAALG010000005.1"/>
</dbReference>
<feature type="transmembrane region" description="Helical" evidence="8">
    <location>
        <begin position="192"/>
        <end position="222"/>
    </location>
</feature>
<name>A0ABN1TQI5_9ACTN</name>
<protein>
    <submittedName>
        <fullName evidence="9">Glycosyltransferase 87 family protein</fullName>
    </submittedName>
</protein>
<keyword evidence="4 8" id="KW-0812">Transmembrane</keyword>
<sequence length="484" mass="53724">MPDDRPAAPSLDDPVLTALSESVGGPAGAHGSGHRWWTPVRVILAVTALFFVLGMVQKAPCYTSDWSNGEERFAKMCYSDMPYLYVGRGFAELSWPYDDDEQTRARYEVMEYPVGISYFAYGAAWITQAVHGFPDVVARGSSPVAELSGDVDIIQERSDYVAVSAVLLGAITLLGAWFLARTHRSRPWDAMLFAAAPVLVLNGLINWDLLAVTLVAGALYAWTRDRPLLTGIMIGLGTATKLYPLFLLGAILVICIRRREYAKFAIATGAAALSWLLANLPAMLTGWEEWKVFWSFNSERGADLGSIWLVLSQAGHTFDAATINDVSWVFFIGWCVAVLAVGLVAPETPRMAQLGFLIVAGFLLINKVYSPQYVLWLLPLAVLARPRWRDQLIWQAGEILYFAAVWWYLGGFLQPGAGDEPGFYWLAIALRLACELYLIGIVVRDILWPQFDVVREGRGHDGWPRRRAAQQEADASLWSEPVNR</sequence>
<feature type="transmembrane region" description="Helical" evidence="8">
    <location>
        <begin position="160"/>
        <end position="180"/>
    </location>
</feature>
<feature type="transmembrane region" description="Helical" evidence="8">
    <location>
        <begin position="391"/>
        <end position="410"/>
    </location>
</feature>
<feature type="transmembrane region" description="Helical" evidence="8">
    <location>
        <begin position="261"/>
        <end position="284"/>
    </location>
</feature>
<evidence type="ECO:0000313" key="10">
    <source>
        <dbReference type="Proteomes" id="UP001501581"/>
    </source>
</evidence>
<evidence type="ECO:0000256" key="5">
    <source>
        <dbReference type="ARBA" id="ARBA00022989"/>
    </source>
</evidence>
<proteinExistence type="inferred from homology"/>
<feature type="transmembrane region" description="Helical" evidence="8">
    <location>
        <begin position="36"/>
        <end position="56"/>
    </location>
</feature>
<gene>
    <name evidence="9" type="ORF">GCM10009668_14480</name>
</gene>
<feature type="transmembrane region" description="Helical" evidence="8">
    <location>
        <begin position="228"/>
        <end position="254"/>
    </location>
</feature>
<feature type="transmembrane region" description="Helical" evidence="8">
    <location>
        <begin position="112"/>
        <end position="133"/>
    </location>
</feature>
<keyword evidence="2" id="KW-1003">Cell membrane</keyword>
<keyword evidence="3" id="KW-0808">Transferase</keyword>
<evidence type="ECO:0000313" key="9">
    <source>
        <dbReference type="EMBL" id="GAA1098168.1"/>
    </source>
</evidence>
<evidence type="ECO:0000256" key="7">
    <source>
        <dbReference type="ARBA" id="ARBA00024033"/>
    </source>
</evidence>
<organism evidence="9 10">
    <name type="scientific">Nocardioides dubius</name>
    <dbReference type="NCBI Taxonomy" id="317019"/>
    <lineage>
        <taxon>Bacteria</taxon>
        <taxon>Bacillati</taxon>
        <taxon>Actinomycetota</taxon>
        <taxon>Actinomycetes</taxon>
        <taxon>Propionibacteriales</taxon>
        <taxon>Nocardioidaceae</taxon>
        <taxon>Nocardioides</taxon>
    </lineage>
</organism>
<feature type="transmembrane region" description="Helical" evidence="8">
    <location>
        <begin position="328"/>
        <end position="345"/>
    </location>
</feature>
<feature type="transmembrane region" description="Helical" evidence="8">
    <location>
        <begin position="422"/>
        <end position="443"/>
    </location>
</feature>
<evidence type="ECO:0000256" key="3">
    <source>
        <dbReference type="ARBA" id="ARBA00022679"/>
    </source>
</evidence>
<evidence type="ECO:0000256" key="4">
    <source>
        <dbReference type="ARBA" id="ARBA00022692"/>
    </source>
</evidence>
<evidence type="ECO:0000256" key="6">
    <source>
        <dbReference type="ARBA" id="ARBA00023136"/>
    </source>
</evidence>
<dbReference type="PIRSF" id="PIRSF010361">
    <property type="entry name" value="UCP010361"/>
    <property type="match status" value="1"/>
</dbReference>
<evidence type="ECO:0000256" key="1">
    <source>
        <dbReference type="ARBA" id="ARBA00004651"/>
    </source>
</evidence>
<accession>A0ABN1TQI5</accession>
<dbReference type="InterPro" id="IPR018584">
    <property type="entry name" value="GT87"/>
</dbReference>
<comment type="caution">
    <text evidence="9">The sequence shown here is derived from an EMBL/GenBank/DDBJ whole genome shotgun (WGS) entry which is preliminary data.</text>
</comment>
<evidence type="ECO:0000256" key="2">
    <source>
        <dbReference type="ARBA" id="ARBA00022475"/>
    </source>
</evidence>